<dbReference type="AlphaFoldDB" id="A0AAP0IZ69"/>
<accession>A0AAP0IZ69</accession>
<proteinExistence type="predicted"/>
<name>A0AAP0IZ69_9MAGN</name>
<keyword evidence="2" id="KW-1185">Reference proteome</keyword>
<organism evidence="1 2">
    <name type="scientific">Stephania japonica</name>
    <dbReference type="NCBI Taxonomy" id="461633"/>
    <lineage>
        <taxon>Eukaryota</taxon>
        <taxon>Viridiplantae</taxon>
        <taxon>Streptophyta</taxon>
        <taxon>Embryophyta</taxon>
        <taxon>Tracheophyta</taxon>
        <taxon>Spermatophyta</taxon>
        <taxon>Magnoliopsida</taxon>
        <taxon>Ranunculales</taxon>
        <taxon>Menispermaceae</taxon>
        <taxon>Menispermoideae</taxon>
        <taxon>Cissampelideae</taxon>
        <taxon>Stephania</taxon>
    </lineage>
</organism>
<dbReference type="Proteomes" id="UP001417504">
    <property type="component" value="Unassembled WGS sequence"/>
</dbReference>
<evidence type="ECO:0000313" key="2">
    <source>
        <dbReference type="Proteomes" id="UP001417504"/>
    </source>
</evidence>
<reference evidence="1 2" key="1">
    <citation type="submission" date="2024-01" db="EMBL/GenBank/DDBJ databases">
        <title>Genome assemblies of Stephania.</title>
        <authorList>
            <person name="Yang L."/>
        </authorList>
    </citation>
    <scope>NUCLEOTIDE SEQUENCE [LARGE SCALE GENOMIC DNA]</scope>
    <source>
        <strain evidence="1">QJT</strain>
        <tissue evidence="1">Leaf</tissue>
    </source>
</reference>
<sequence>MKLLLLNSTPILVFTHPSTGNLHLQHLHFRSNSPHLNPCLHNKPQPPTHYPPQPWSPTFTPAIAYPYYSNGYFQPVPTIFLYTKPQISSQNAYKFIGGTASRKQLATKAVLTSATGGVKKRHKPIPFKMQRIGTDIESEVQSLGLQRRRGRSKEMSMNSGINQTSQLAQFPSSIFPHHTLHCCLKIQRPVDRYLVAVHSKQDCLA</sequence>
<comment type="caution">
    <text evidence="1">The sequence shown here is derived from an EMBL/GenBank/DDBJ whole genome shotgun (WGS) entry which is preliminary data.</text>
</comment>
<protein>
    <submittedName>
        <fullName evidence="1">Uncharacterized protein</fullName>
    </submittedName>
</protein>
<gene>
    <name evidence="1" type="ORF">Sjap_013069</name>
</gene>
<evidence type="ECO:0000313" key="1">
    <source>
        <dbReference type="EMBL" id="KAK9123467.1"/>
    </source>
</evidence>
<dbReference type="EMBL" id="JBBNAE010000005">
    <property type="protein sequence ID" value="KAK9123467.1"/>
    <property type="molecule type" value="Genomic_DNA"/>
</dbReference>